<evidence type="ECO:0000256" key="1">
    <source>
        <dbReference type="SAM" id="Phobius"/>
    </source>
</evidence>
<evidence type="ECO:0000313" key="3">
    <source>
        <dbReference type="Proteomes" id="UP001176883"/>
    </source>
</evidence>
<keyword evidence="1" id="KW-1133">Transmembrane helix</keyword>
<dbReference type="RefSeq" id="WP_303276136.1">
    <property type="nucleotide sequence ID" value="NZ_JAUOEK010000025.1"/>
</dbReference>
<dbReference type="InterPro" id="IPR048136">
    <property type="entry name" value="STM3941-like"/>
</dbReference>
<evidence type="ECO:0000313" key="2">
    <source>
        <dbReference type="EMBL" id="MDO5968456.1"/>
    </source>
</evidence>
<accession>A0ABT8W5S3</accession>
<comment type="caution">
    <text evidence="2">The sequence shown here is derived from an EMBL/GenBank/DDBJ whole genome shotgun (WGS) entry which is preliminary data.</text>
</comment>
<organism evidence="2 3">
    <name type="scientific">Flavivirga aquimarina</name>
    <dbReference type="NCBI Taxonomy" id="2027862"/>
    <lineage>
        <taxon>Bacteria</taxon>
        <taxon>Pseudomonadati</taxon>
        <taxon>Bacteroidota</taxon>
        <taxon>Flavobacteriia</taxon>
        <taxon>Flavobacteriales</taxon>
        <taxon>Flavobacteriaceae</taxon>
        <taxon>Flavivirga</taxon>
    </lineage>
</organism>
<keyword evidence="1" id="KW-0472">Membrane</keyword>
<dbReference type="Proteomes" id="UP001176883">
    <property type="component" value="Unassembled WGS sequence"/>
</dbReference>
<proteinExistence type="predicted"/>
<dbReference type="EMBL" id="JAUOEK010000025">
    <property type="protein sequence ID" value="MDO5968456.1"/>
    <property type="molecule type" value="Genomic_DNA"/>
</dbReference>
<reference evidence="2" key="1">
    <citation type="submission" date="2023-07" db="EMBL/GenBank/DDBJ databases">
        <title>Two novel species in the genus Flavivirga.</title>
        <authorList>
            <person name="Kwon K."/>
        </authorList>
    </citation>
    <scope>NUCLEOTIDE SEQUENCE</scope>
    <source>
        <strain evidence="2">KCTC 52353</strain>
    </source>
</reference>
<dbReference type="NCBIfam" id="NF041635">
    <property type="entry name" value="STM3941_fam"/>
    <property type="match status" value="1"/>
</dbReference>
<name>A0ABT8W5S3_9FLAO</name>
<sequence length="172" mass="19694">MTEIKLYKSKQRAIQLILLCTPFVLIGIWMLADKPLMGWLCIGFFGLGYPLGIYNLIDKKPMIIINEIGIFDRSANRDFINWELIHDAYPININGQKFICLIIDKKFKPSRKKGVIYKSAVKLNEAIGAQELNIHLGQIKKIDEIKLTEFILEMSKADKTTKAELIKTLPNV</sequence>
<feature type="transmembrane region" description="Helical" evidence="1">
    <location>
        <begin position="12"/>
        <end position="31"/>
    </location>
</feature>
<feature type="transmembrane region" description="Helical" evidence="1">
    <location>
        <begin position="37"/>
        <end position="57"/>
    </location>
</feature>
<protein>
    <submittedName>
        <fullName evidence="2">STM3941 family protein</fullName>
    </submittedName>
</protein>
<keyword evidence="3" id="KW-1185">Reference proteome</keyword>
<keyword evidence="1" id="KW-0812">Transmembrane</keyword>
<gene>
    <name evidence="2" type="ORF">Q4Q35_01420</name>
</gene>